<keyword evidence="1" id="KW-0812">Transmembrane</keyword>
<keyword evidence="1" id="KW-0472">Membrane</keyword>
<comment type="caution">
    <text evidence="2">The sequence shown here is derived from an EMBL/GenBank/DDBJ whole genome shotgun (WGS) entry which is preliminary data.</text>
</comment>
<dbReference type="AlphaFoldDB" id="A0A2K1SWI9"/>
<dbReference type="RefSeq" id="WP_103084251.1">
    <property type="nucleotide sequence ID" value="NZ_JBLLPO010000002.1"/>
</dbReference>
<keyword evidence="1" id="KW-1133">Transmembrane helix</keyword>
<protein>
    <submittedName>
        <fullName evidence="2">Uncharacterized protein</fullName>
    </submittedName>
</protein>
<sequence>MPWWIWLILVLFFLIMLCAGLLYVAWRFNEDFTVVAETADKLSAIYEAAENEEPEPRDDRPFFTRPVVDAARRYEAVYQRVLIKEEHKNERRQATWKRWGEKSLREEDLNAEKLANSNKSSD</sequence>
<evidence type="ECO:0000313" key="2">
    <source>
        <dbReference type="EMBL" id="PNS43875.1"/>
    </source>
</evidence>
<dbReference type="Proteomes" id="UP000236146">
    <property type="component" value="Unassembled WGS sequence"/>
</dbReference>
<organism evidence="2 3">
    <name type="scientific">Gardnerella vaginalis</name>
    <dbReference type="NCBI Taxonomy" id="2702"/>
    <lineage>
        <taxon>Bacteria</taxon>
        <taxon>Bacillati</taxon>
        <taxon>Actinomycetota</taxon>
        <taxon>Actinomycetes</taxon>
        <taxon>Bifidobacteriales</taxon>
        <taxon>Bifidobacteriaceae</taxon>
        <taxon>Gardnerella</taxon>
    </lineage>
</organism>
<evidence type="ECO:0000313" key="3">
    <source>
        <dbReference type="Proteomes" id="UP000236146"/>
    </source>
</evidence>
<proteinExistence type="predicted"/>
<dbReference type="OrthoDB" id="3243284at2"/>
<gene>
    <name evidence="2" type="ORF">BFS05_01300</name>
</gene>
<evidence type="ECO:0000256" key="1">
    <source>
        <dbReference type="SAM" id="Phobius"/>
    </source>
</evidence>
<dbReference type="EMBL" id="MNLH01000001">
    <property type="protein sequence ID" value="PNS43875.1"/>
    <property type="molecule type" value="Genomic_DNA"/>
</dbReference>
<reference evidence="2 3" key="1">
    <citation type="submission" date="2016-10" db="EMBL/GenBank/DDBJ databases">
        <authorList>
            <person name="Varghese N."/>
        </authorList>
    </citation>
    <scope>NUCLEOTIDE SEQUENCE [LARGE SCALE GENOMIC DNA]</scope>
    <source>
        <strain evidence="2 3">KA00225</strain>
    </source>
</reference>
<accession>A0A2K1SWI9</accession>
<feature type="transmembrane region" description="Helical" evidence="1">
    <location>
        <begin position="6"/>
        <end position="26"/>
    </location>
</feature>
<name>A0A2K1SWI9_GARVA</name>